<dbReference type="InterPro" id="IPR000387">
    <property type="entry name" value="Tyr_Pase_dom"/>
</dbReference>
<feature type="domain" description="Tyrosine specific protein phosphatases" evidence="5">
    <location>
        <begin position="698"/>
        <end position="799"/>
    </location>
</feature>
<dbReference type="PANTHER" id="PTHR19134:SF547">
    <property type="entry name" value="TYROSINE-PROTEIN PHOSPHATASE 3"/>
    <property type="match status" value="1"/>
</dbReference>
<accession>A0A0C7MXB1</accession>
<dbReference type="EMBL" id="LN736360">
    <property type="protein sequence ID" value="CEP60090.1"/>
    <property type="molecule type" value="Genomic_DNA"/>
</dbReference>
<dbReference type="GO" id="GO:1903138">
    <property type="term" value="P:negative regulation of cell integrity MAPK cascade"/>
    <property type="evidence" value="ECO:0007669"/>
    <property type="project" value="EnsemblFungi"/>
</dbReference>
<dbReference type="InterPro" id="IPR050348">
    <property type="entry name" value="Protein-Tyr_Phosphatase"/>
</dbReference>
<dbReference type="SUPFAM" id="SSF52821">
    <property type="entry name" value="Rhodanese/Cell cycle control phosphatase"/>
    <property type="match status" value="1"/>
</dbReference>
<feature type="domain" description="Rhodanese" evidence="6">
    <location>
        <begin position="128"/>
        <end position="259"/>
    </location>
</feature>
<dbReference type="InterPro" id="IPR036873">
    <property type="entry name" value="Rhodanese-like_dom_sf"/>
</dbReference>
<protein>
    <recommendedName>
        <fullName evidence="2">protein-tyrosine-phosphatase</fullName>
        <ecNumber evidence="2">3.1.3.48</ecNumber>
    </recommendedName>
</protein>
<organism evidence="7 8">
    <name type="scientific">Lachancea lanzarotensis</name>
    <dbReference type="NCBI Taxonomy" id="1245769"/>
    <lineage>
        <taxon>Eukaryota</taxon>
        <taxon>Fungi</taxon>
        <taxon>Dikarya</taxon>
        <taxon>Ascomycota</taxon>
        <taxon>Saccharomycotina</taxon>
        <taxon>Saccharomycetes</taxon>
        <taxon>Saccharomycetales</taxon>
        <taxon>Saccharomycetaceae</taxon>
        <taxon>Lachancea</taxon>
    </lineage>
</organism>
<feature type="compositionally biased region" description="Low complexity" evidence="3">
    <location>
        <begin position="258"/>
        <end position="273"/>
    </location>
</feature>
<dbReference type="PROSITE" id="PS00383">
    <property type="entry name" value="TYR_PHOSPHATASE_1"/>
    <property type="match status" value="1"/>
</dbReference>
<dbReference type="GO" id="GO:0140311">
    <property type="term" value="F:protein sequestering activity"/>
    <property type="evidence" value="ECO:0007669"/>
    <property type="project" value="EnsemblFungi"/>
</dbReference>
<dbReference type="SUPFAM" id="SSF52799">
    <property type="entry name" value="(Phosphotyrosine protein) phosphatases II"/>
    <property type="match status" value="1"/>
</dbReference>
<dbReference type="InterPro" id="IPR001763">
    <property type="entry name" value="Rhodanese-like_dom"/>
</dbReference>
<dbReference type="GO" id="GO:0004725">
    <property type="term" value="F:protein tyrosine phosphatase activity"/>
    <property type="evidence" value="ECO:0007669"/>
    <property type="project" value="UniProtKB-EC"/>
</dbReference>
<evidence type="ECO:0000256" key="3">
    <source>
        <dbReference type="SAM" id="MobiDB-lite"/>
    </source>
</evidence>
<evidence type="ECO:0000259" key="5">
    <source>
        <dbReference type="PROSITE" id="PS50056"/>
    </source>
</evidence>
<evidence type="ECO:0000313" key="7">
    <source>
        <dbReference type="EMBL" id="CEP60090.1"/>
    </source>
</evidence>
<dbReference type="PRINTS" id="PR00700">
    <property type="entry name" value="PRTYPHPHTASE"/>
</dbReference>
<dbReference type="InterPro" id="IPR029021">
    <property type="entry name" value="Prot-tyrosine_phosphatase-like"/>
</dbReference>
<dbReference type="OrthoDB" id="6058203at2759"/>
<dbReference type="GO" id="GO:0071474">
    <property type="term" value="P:cellular hyperosmotic response"/>
    <property type="evidence" value="ECO:0007669"/>
    <property type="project" value="EnsemblFungi"/>
</dbReference>
<dbReference type="GO" id="GO:0005737">
    <property type="term" value="C:cytoplasm"/>
    <property type="evidence" value="ECO:0007669"/>
    <property type="project" value="EnsemblFungi"/>
</dbReference>
<evidence type="ECO:0000313" key="8">
    <source>
        <dbReference type="Proteomes" id="UP000054304"/>
    </source>
</evidence>
<feature type="region of interest" description="Disordered" evidence="3">
    <location>
        <begin position="1"/>
        <end position="44"/>
    </location>
</feature>
<dbReference type="GO" id="GO:0071507">
    <property type="term" value="P:pheromone response MAPK cascade"/>
    <property type="evidence" value="ECO:0007669"/>
    <property type="project" value="EnsemblFungi"/>
</dbReference>
<feature type="region of interest" description="Disordered" evidence="3">
    <location>
        <begin position="293"/>
        <end position="316"/>
    </location>
</feature>
<dbReference type="Gene3D" id="3.40.250.10">
    <property type="entry name" value="Rhodanese-like domain"/>
    <property type="match status" value="1"/>
</dbReference>
<proteinExistence type="inferred from homology"/>
<dbReference type="SMART" id="SM00194">
    <property type="entry name" value="PTPc"/>
    <property type="match status" value="1"/>
</dbReference>
<dbReference type="HOGENOM" id="CLU_007989_1_0_1"/>
<evidence type="ECO:0000256" key="1">
    <source>
        <dbReference type="ARBA" id="ARBA00009649"/>
    </source>
</evidence>
<dbReference type="PROSITE" id="PS50055">
    <property type="entry name" value="TYR_PHOSPHATASE_PTP"/>
    <property type="match status" value="1"/>
</dbReference>
<reference evidence="7 8" key="1">
    <citation type="submission" date="2014-12" db="EMBL/GenBank/DDBJ databases">
        <authorList>
            <person name="Neuveglise Cecile"/>
        </authorList>
    </citation>
    <scope>NUCLEOTIDE SEQUENCE [LARGE SCALE GENOMIC DNA]</scope>
    <source>
        <strain evidence="7 8">CBS 12615</strain>
    </source>
</reference>
<dbReference type="InterPro" id="IPR000242">
    <property type="entry name" value="PTP_cat"/>
</dbReference>
<dbReference type="AlphaFoldDB" id="A0A0C7MXB1"/>
<gene>
    <name evidence="7" type="ORF">LALA0_S01e02828g</name>
</gene>
<dbReference type="PROSITE" id="PS50056">
    <property type="entry name" value="TYR_PHOSPHATASE_2"/>
    <property type="match status" value="1"/>
</dbReference>
<feature type="compositionally biased region" description="Low complexity" evidence="3">
    <location>
        <begin position="18"/>
        <end position="28"/>
    </location>
</feature>
<dbReference type="Pfam" id="PF00102">
    <property type="entry name" value="Y_phosphatase"/>
    <property type="match status" value="1"/>
</dbReference>
<dbReference type="Gene3D" id="3.90.190.10">
    <property type="entry name" value="Protein tyrosine phosphatase superfamily"/>
    <property type="match status" value="1"/>
</dbReference>
<name>A0A0C7MXB1_9SACH</name>
<feature type="domain" description="Tyrosine-protein phosphatase" evidence="4">
    <location>
        <begin position="514"/>
        <end position="808"/>
    </location>
</feature>
<evidence type="ECO:0000259" key="6">
    <source>
        <dbReference type="PROSITE" id="PS50206"/>
    </source>
</evidence>
<feature type="compositionally biased region" description="Low complexity" evidence="3">
    <location>
        <begin position="295"/>
        <end position="316"/>
    </location>
</feature>
<feature type="region of interest" description="Disordered" evidence="3">
    <location>
        <begin position="355"/>
        <end position="400"/>
    </location>
</feature>
<comment type="similarity">
    <text evidence="1">Belongs to the protein-tyrosine phosphatase family. Non-receptor class subfamily.</text>
</comment>
<dbReference type="GeneID" id="34683463"/>
<dbReference type="GO" id="GO:0071852">
    <property type="term" value="P:fungal-type cell wall organization or biogenesis"/>
    <property type="evidence" value="ECO:0007669"/>
    <property type="project" value="EnsemblFungi"/>
</dbReference>
<dbReference type="InterPro" id="IPR003595">
    <property type="entry name" value="Tyr_Pase_cat"/>
</dbReference>
<dbReference type="PANTHER" id="PTHR19134">
    <property type="entry name" value="RECEPTOR-TYPE TYROSINE-PROTEIN PHOSPHATASE"/>
    <property type="match status" value="1"/>
</dbReference>
<keyword evidence="8" id="KW-1185">Reference proteome</keyword>
<feature type="compositionally biased region" description="Low complexity" evidence="3">
    <location>
        <begin position="385"/>
        <end position="397"/>
    </location>
</feature>
<dbReference type="SMART" id="SM00450">
    <property type="entry name" value="RHOD"/>
    <property type="match status" value="1"/>
</dbReference>
<evidence type="ECO:0000256" key="2">
    <source>
        <dbReference type="ARBA" id="ARBA00013064"/>
    </source>
</evidence>
<dbReference type="GO" id="GO:0043937">
    <property type="term" value="P:regulation of sporulation"/>
    <property type="evidence" value="ECO:0007669"/>
    <property type="project" value="EnsemblFungi"/>
</dbReference>
<dbReference type="InterPro" id="IPR016130">
    <property type="entry name" value="Tyr_Pase_AS"/>
</dbReference>
<dbReference type="Proteomes" id="UP000054304">
    <property type="component" value="Unassembled WGS sequence"/>
</dbReference>
<sequence length="848" mass="93733">MATRWFGCGEETSIDTPSDSGSVISSSSTLVGDPAGVPKPGYPPSIPHRRAISALSLDRKLPNLTSASISQALVASNSSAAPAMPFLNRSMSNPSLPSFKLKETRLLRPDGTESLSPAQLGRLIAEEHSENLVILDVRPFVDYTRSTIISALHVCLPSTLLRRKTFSIDRLVENLPEDVRKAFRAKALDRTDCSKLKVVIFDNTAQATSDDTVGVNCHGMASKFADADKWSASEEQRPSIFILNPGFPAFEASEPSYTVTPSAVSPPSSSNTPQIPGKLDFAPSLGSKAKLFNHSSSMMSPSSNPESPLPSSSPASALSKFQLSLSSGTPPPFKLPRNEEVSTLEAYLSAVELGEKQRSMGKSSRSSFEDLSLPTPRTPFKFPLDSSSQDSGSSHSDITTSTSKLNFQKSLLYMREHYGREVFDSVIPKWFQDLANVSKLDVVAQFQKIDLLEKKRLSSCFSNTGQSSVNGRHKDSNSFQIQTEQCAASWFDEYDSDEEDQHICISSGVELGSKNRYKDIFPFEHTRVVLQKKSPSFEEAQSNDIWDTYINANYLVNPFVRLRNPPAVNCINVRYIATQAPLKATIHDFYTCILNNNVPLILTLTDEFENGVEKCYNFWSEGNYDGIQIKLLEEYNIEASAELGINTGPVVLRRIQINQVDGEVHETLQAQVRNWPDMGIMVNPRQVLEIVCLKNLVIRELFDKNVYPAGYLPTILVHCSAGCGRTGTLCALDTVLSNASKLDGLKEEWAGRKTAKETNPWSPHPTNCLDGKLFDPVIITINKFRKQRISMVQNVNQYLFIYDCLLSYFDLCLQSKECPGGCPPVLWKGAEGLGIVQRFLEAKVGEKP</sequence>
<dbReference type="PROSITE" id="PS50206">
    <property type="entry name" value="RHODANESE_3"/>
    <property type="match status" value="1"/>
</dbReference>
<dbReference type="SMART" id="SM00404">
    <property type="entry name" value="PTPc_motif"/>
    <property type="match status" value="1"/>
</dbReference>
<feature type="region of interest" description="Disordered" evidence="3">
    <location>
        <begin position="258"/>
        <end position="280"/>
    </location>
</feature>
<dbReference type="STRING" id="1245769.A0A0C7MXB1"/>
<dbReference type="GO" id="GO:0005634">
    <property type="term" value="C:nucleus"/>
    <property type="evidence" value="ECO:0007669"/>
    <property type="project" value="EnsemblFungi"/>
</dbReference>
<dbReference type="CDD" id="cd18533">
    <property type="entry name" value="PTP_fungal"/>
    <property type="match status" value="1"/>
</dbReference>
<dbReference type="RefSeq" id="XP_022626335.1">
    <property type="nucleotide sequence ID" value="XM_022774216.1"/>
</dbReference>
<evidence type="ECO:0000259" key="4">
    <source>
        <dbReference type="PROSITE" id="PS50055"/>
    </source>
</evidence>
<dbReference type="EC" id="3.1.3.48" evidence="2"/>